<evidence type="ECO:0008006" key="3">
    <source>
        <dbReference type="Google" id="ProtNLM"/>
    </source>
</evidence>
<proteinExistence type="predicted"/>
<dbReference type="OrthoDB" id="9780934at2"/>
<dbReference type="Pfam" id="PF03692">
    <property type="entry name" value="CxxCxxCC"/>
    <property type="match status" value="1"/>
</dbReference>
<sequence length="310" mass="35559">MTTKPKFTGKIRANPLIALERGGREVMLSLWKEYLSELLNLNPKSGRRRLLTERIEQAGDFDRLYQDWNDLTTPERADRWLLLVQAAKAVVQQTQGTCLRCGECCTQGAPVLMMADLSLFQDDLLHWTEVYTLRRGEKSISPKTGEEVVLAEERLKVKESSKGGHCLFFAPNPNRCLIYDQRPQECRKLPCYRAELEKAPDVSGFLNRQALFGEVAELWEFIATHEERCAINRLATALQDLLGEKAAATEVVFDILHFDHYLRQMLLQEWQVPAASLDLLLGRPVNQIIQQFDLQAEMTPEGVFQLERLR</sequence>
<reference evidence="2" key="2">
    <citation type="submission" date="2011-03" db="EMBL/GenBank/DDBJ databases">
        <title>The complete genome of Desulfobacca acetoxidans DSM 11109.</title>
        <authorList>
            <consortium name="US DOE Joint Genome Institute (JGI-PGF)"/>
            <person name="Lucas S."/>
            <person name="Copeland A."/>
            <person name="Lapidus A."/>
            <person name="Bruce D."/>
            <person name="Goodwin L."/>
            <person name="Pitluck S."/>
            <person name="Peters L."/>
            <person name="Kyrpides N."/>
            <person name="Mavromatis K."/>
            <person name="Ivanova N."/>
            <person name="Ovchinnikova G."/>
            <person name="Teshima H."/>
            <person name="Detter J.C."/>
            <person name="Han C."/>
            <person name="Land M."/>
            <person name="Hauser L."/>
            <person name="Markowitz V."/>
            <person name="Cheng J.-F."/>
            <person name="Hugenholtz P."/>
            <person name="Woyke T."/>
            <person name="Wu D."/>
            <person name="Spring S."/>
            <person name="Schueler E."/>
            <person name="Brambilla E."/>
            <person name="Klenk H.-P."/>
            <person name="Eisen J.A."/>
        </authorList>
    </citation>
    <scope>NUCLEOTIDE SEQUENCE [LARGE SCALE GENOMIC DNA]</scope>
    <source>
        <strain evidence="2">ATCC 700848 / DSM 11109 / ASRB2</strain>
    </source>
</reference>
<dbReference type="EMBL" id="CP002629">
    <property type="protein sequence ID" value="AEB10188.1"/>
    <property type="molecule type" value="Genomic_DNA"/>
</dbReference>
<accession>F2NFR9</accession>
<evidence type="ECO:0000313" key="1">
    <source>
        <dbReference type="EMBL" id="AEB10188.1"/>
    </source>
</evidence>
<dbReference type="PANTHER" id="PTHR35866:SF1">
    <property type="entry name" value="YKGJ FAMILY CYSTEINE CLUSTER PROTEIN"/>
    <property type="match status" value="1"/>
</dbReference>
<dbReference type="AlphaFoldDB" id="F2NFR9"/>
<dbReference type="Proteomes" id="UP000000483">
    <property type="component" value="Chromosome"/>
</dbReference>
<dbReference type="eggNOG" id="COG0727">
    <property type="taxonomic scope" value="Bacteria"/>
</dbReference>
<dbReference type="PANTHER" id="PTHR35866">
    <property type="entry name" value="PUTATIVE-RELATED"/>
    <property type="match status" value="1"/>
</dbReference>
<dbReference type="RefSeq" id="WP_013707297.1">
    <property type="nucleotide sequence ID" value="NC_015388.1"/>
</dbReference>
<organism evidence="1 2">
    <name type="scientific">Desulfobacca acetoxidans (strain ATCC 700848 / DSM 11109 / ASRB2)</name>
    <dbReference type="NCBI Taxonomy" id="880072"/>
    <lineage>
        <taxon>Bacteria</taxon>
        <taxon>Pseudomonadati</taxon>
        <taxon>Thermodesulfobacteriota</taxon>
        <taxon>Desulfobaccia</taxon>
        <taxon>Desulfobaccales</taxon>
        <taxon>Desulfobaccaceae</taxon>
        <taxon>Desulfobacca</taxon>
    </lineage>
</organism>
<reference evidence="1 2" key="1">
    <citation type="journal article" date="2011" name="Stand. Genomic Sci.">
        <title>Complete genome sequence of the acetate-degrading sulfate reducer Desulfobacca acetoxidans type strain (ASRB2).</title>
        <authorList>
            <person name="Goker M."/>
            <person name="Teshima H."/>
            <person name="Lapidus A."/>
            <person name="Nolan M."/>
            <person name="Lucas S."/>
            <person name="Hammon N."/>
            <person name="Deshpande S."/>
            <person name="Cheng J.F."/>
            <person name="Tapia R."/>
            <person name="Han C."/>
            <person name="Goodwin L."/>
            <person name="Pitluck S."/>
            <person name="Huntemann M."/>
            <person name="Liolios K."/>
            <person name="Ivanova N."/>
            <person name="Pagani I."/>
            <person name="Mavromatis K."/>
            <person name="Ovchinikova G."/>
            <person name="Pati A."/>
            <person name="Chen A."/>
            <person name="Palaniappan K."/>
            <person name="Land M."/>
            <person name="Hauser L."/>
            <person name="Brambilla E.M."/>
            <person name="Rohde M."/>
            <person name="Spring S."/>
            <person name="Detter J.C."/>
            <person name="Woyke T."/>
            <person name="Bristow J."/>
            <person name="Eisen J.A."/>
            <person name="Markowitz V."/>
            <person name="Hugenholtz P."/>
            <person name="Kyrpides N.C."/>
            <person name="Klenk H.P."/>
        </authorList>
    </citation>
    <scope>NUCLEOTIDE SEQUENCE [LARGE SCALE GENOMIC DNA]</scope>
    <source>
        <strain evidence="2">ATCC 700848 / DSM 11109 / ASRB2</strain>
    </source>
</reference>
<keyword evidence="2" id="KW-1185">Reference proteome</keyword>
<protein>
    <recommendedName>
        <fullName evidence="3">YkgJ family cysteine cluster protein</fullName>
    </recommendedName>
</protein>
<name>F2NFR9_DESAR</name>
<dbReference type="STRING" id="880072.Desac_2366"/>
<evidence type="ECO:0000313" key="2">
    <source>
        <dbReference type="Proteomes" id="UP000000483"/>
    </source>
</evidence>
<dbReference type="KEGG" id="dao:Desac_2366"/>
<dbReference type="HOGENOM" id="CLU_955555_0_0_7"/>
<gene>
    <name evidence="1" type="ordered locus">Desac_2366</name>
</gene>
<dbReference type="InterPro" id="IPR005358">
    <property type="entry name" value="Puta_zinc/iron-chelating_dom"/>
</dbReference>